<evidence type="ECO:0000256" key="1">
    <source>
        <dbReference type="SAM" id="Phobius"/>
    </source>
</evidence>
<keyword evidence="1" id="KW-0472">Membrane</keyword>
<dbReference type="RefSeq" id="WP_054710583.1">
    <property type="nucleotide sequence ID" value="NZ_CP014912.1"/>
</dbReference>
<feature type="transmembrane region" description="Helical" evidence="1">
    <location>
        <begin position="179"/>
        <end position="197"/>
    </location>
</feature>
<reference evidence="3 4" key="1">
    <citation type="submission" date="2016-03" db="EMBL/GenBank/DDBJ databases">
        <title>Pediococcus and Lactobacillus from brewery environment - whole genome sequencing and assembly.</title>
        <authorList>
            <person name="Behr J."/>
            <person name="Geissler A.J."/>
            <person name="Vogel R.F."/>
        </authorList>
    </citation>
    <scope>NUCLEOTIDE SEQUENCE [LARGE SCALE GENOMIC DNA]</scope>
    <source>
        <strain evidence="3 4">TMW 1.1995</strain>
    </source>
</reference>
<feature type="transmembrane region" description="Helical" evidence="1">
    <location>
        <begin position="12"/>
        <end position="37"/>
    </location>
</feature>
<feature type="transmembrane region" description="Helical" evidence="1">
    <location>
        <begin position="203"/>
        <end position="222"/>
    </location>
</feature>
<dbReference type="EMBL" id="CP014924">
    <property type="protein sequence ID" value="ANZ66345.1"/>
    <property type="molecule type" value="Genomic_DNA"/>
</dbReference>
<organism evidence="3 4">
    <name type="scientific">Secundilactobacillus paracollinoides</name>
    <dbReference type="NCBI Taxonomy" id="240427"/>
    <lineage>
        <taxon>Bacteria</taxon>
        <taxon>Bacillati</taxon>
        <taxon>Bacillota</taxon>
        <taxon>Bacilli</taxon>
        <taxon>Lactobacillales</taxon>
        <taxon>Lactobacillaceae</taxon>
        <taxon>Secundilactobacillus</taxon>
    </lineage>
</organism>
<dbReference type="InterPro" id="IPR032816">
    <property type="entry name" value="VTT_dom"/>
</dbReference>
<feature type="transmembrane region" description="Helical" evidence="1">
    <location>
        <begin position="68"/>
        <end position="97"/>
    </location>
</feature>
<dbReference type="OrthoDB" id="2360723at2"/>
<dbReference type="STRING" id="240427.AYR62_12565"/>
<name>A0A1B2IWB8_9LACO</name>
<dbReference type="KEGG" id="lpd:AYR62_12565"/>
<accession>A0A1B2IWB8</accession>
<dbReference type="AlphaFoldDB" id="A0A1B2IWB8"/>
<evidence type="ECO:0000313" key="3">
    <source>
        <dbReference type="EMBL" id="ANZ66345.1"/>
    </source>
</evidence>
<keyword evidence="1" id="KW-0812">Transmembrane</keyword>
<dbReference type="Pfam" id="PF09335">
    <property type="entry name" value="VTT_dom"/>
    <property type="match status" value="1"/>
</dbReference>
<feature type="transmembrane region" description="Helical" evidence="1">
    <location>
        <begin position="146"/>
        <end position="167"/>
    </location>
</feature>
<keyword evidence="1" id="KW-1133">Transmembrane helix</keyword>
<gene>
    <name evidence="3" type="ORF">AYR63_03790</name>
</gene>
<proteinExistence type="predicted"/>
<feature type="domain" description="VTT" evidence="2">
    <location>
        <begin position="84"/>
        <end position="199"/>
    </location>
</feature>
<evidence type="ECO:0000259" key="2">
    <source>
        <dbReference type="Pfam" id="PF09335"/>
    </source>
</evidence>
<sequence length="233" mass="26187">MRPKYWHRRRRWVHFTMFMLGVILIVLLVNLLLVQFAPQIHAIESFNTATRQQFWNTVRANQARPSTLVLVFLLITTLSAVPGFPVSAACVLIGAIYGASWGWLINLLGIAAGNLITFSVLQRWGLSRWTQKHDFRLIDRISNMRAPRVGLTIGYAVPMLPTLFVNFTAVNLKLTMREILLPMLVGTLPVAIIYAMGGHLISNGNMTIGIIVILAVCLLVVLTKRIKKREATE</sequence>
<evidence type="ECO:0000313" key="4">
    <source>
        <dbReference type="Proteomes" id="UP000093267"/>
    </source>
</evidence>
<keyword evidence="4" id="KW-1185">Reference proteome</keyword>
<dbReference type="Proteomes" id="UP000093267">
    <property type="component" value="Chromosome"/>
</dbReference>
<feature type="transmembrane region" description="Helical" evidence="1">
    <location>
        <begin position="104"/>
        <end position="126"/>
    </location>
</feature>
<protein>
    <recommendedName>
        <fullName evidence="2">VTT domain-containing protein</fullName>
    </recommendedName>
</protein>